<dbReference type="InterPro" id="IPR018247">
    <property type="entry name" value="EF_Hand_1_Ca_BS"/>
</dbReference>
<dbReference type="PROSITE" id="PS00018">
    <property type="entry name" value="EF_HAND_1"/>
    <property type="match status" value="1"/>
</dbReference>
<dbReference type="SUPFAM" id="SSF47473">
    <property type="entry name" value="EF-hand"/>
    <property type="match status" value="1"/>
</dbReference>
<organism evidence="3 4">
    <name type="scientific">Ancylostoma duodenale</name>
    <dbReference type="NCBI Taxonomy" id="51022"/>
    <lineage>
        <taxon>Eukaryota</taxon>
        <taxon>Metazoa</taxon>
        <taxon>Ecdysozoa</taxon>
        <taxon>Nematoda</taxon>
        <taxon>Chromadorea</taxon>
        <taxon>Rhabditida</taxon>
        <taxon>Rhabditina</taxon>
        <taxon>Rhabditomorpha</taxon>
        <taxon>Strongyloidea</taxon>
        <taxon>Ancylostomatidae</taxon>
        <taxon>Ancylostomatinae</taxon>
        <taxon>Ancylostoma</taxon>
    </lineage>
</organism>
<evidence type="ECO:0000256" key="1">
    <source>
        <dbReference type="ARBA" id="ARBA00022837"/>
    </source>
</evidence>
<feature type="domain" description="EF-hand" evidence="2">
    <location>
        <begin position="208"/>
        <end position="243"/>
    </location>
</feature>
<dbReference type="EMBL" id="KN728073">
    <property type="protein sequence ID" value="KIH64431.1"/>
    <property type="molecule type" value="Genomic_DNA"/>
</dbReference>
<evidence type="ECO:0000313" key="3">
    <source>
        <dbReference type="EMBL" id="KIH64431.1"/>
    </source>
</evidence>
<sequence>MHHDKLRPHQLTIAPCLGFDPSKPIQGAFFISGDAQQFNLPPQFRLPQRQLRTPLTRPNMKCQRNPARFALHSMFVIRPAVVPLPAAEAAPAPIAAVDEATPTAPTSTAPHVIPEALPEQHAVDTTAVLPAALPAPIAPAVEELVTTTQASAPTLPVVVEQSTAPPLAPQPLPIDPNLPPVDKSVDLDGDGRLSLSEVQYAAFVHHGLSSTVVQGMFNEVDHNKDGYLDSAEFNDIRGLVLAKAENAALRYMQSVDTDKNKMLSLEEAQAYILKEHGIGEYEQRSRVASPSTSLTQKFCRIT</sequence>
<name>A0A0C2H4Y1_9BILA</name>
<dbReference type="InterPro" id="IPR002048">
    <property type="entry name" value="EF_hand_dom"/>
</dbReference>
<keyword evidence="4" id="KW-1185">Reference proteome</keyword>
<keyword evidence="1" id="KW-0106">Calcium</keyword>
<gene>
    <name evidence="3" type="ORF">ANCDUO_05263</name>
</gene>
<dbReference type="OrthoDB" id="26525at2759"/>
<dbReference type="Gene3D" id="1.10.238.10">
    <property type="entry name" value="EF-hand"/>
    <property type="match status" value="1"/>
</dbReference>
<dbReference type="Pfam" id="PF13499">
    <property type="entry name" value="EF-hand_7"/>
    <property type="match status" value="1"/>
</dbReference>
<dbReference type="AlphaFoldDB" id="A0A0C2H4Y1"/>
<evidence type="ECO:0000313" key="4">
    <source>
        <dbReference type="Proteomes" id="UP000054047"/>
    </source>
</evidence>
<evidence type="ECO:0000259" key="2">
    <source>
        <dbReference type="PROSITE" id="PS50222"/>
    </source>
</evidence>
<dbReference type="InterPro" id="IPR011992">
    <property type="entry name" value="EF-hand-dom_pair"/>
</dbReference>
<dbReference type="GO" id="GO:0005509">
    <property type="term" value="F:calcium ion binding"/>
    <property type="evidence" value="ECO:0007669"/>
    <property type="project" value="InterPro"/>
</dbReference>
<proteinExistence type="predicted"/>
<reference evidence="3 4" key="1">
    <citation type="submission" date="2013-12" db="EMBL/GenBank/DDBJ databases">
        <title>Draft genome of the parsitic nematode Ancylostoma duodenale.</title>
        <authorList>
            <person name="Mitreva M."/>
        </authorList>
    </citation>
    <scope>NUCLEOTIDE SEQUENCE [LARGE SCALE GENOMIC DNA]</scope>
    <source>
        <strain evidence="3 4">Zhejiang</strain>
    </source>
</reference>
<dbReference type="PROSITE" id="PS50222">
    <property type="entry name" value="EF_HAND_2"/>
    <property type="match status" value="1"/>
</dbReference>
<accession>A0A0C2H4Y1</accession>
<dbReference type="Proteomes" id="UP000054047">
    <property type="component" value="Unassembled WGS sequence"/>
</dbReference>
<protein>
    <submittedName>
        <fullName evidence="3">EF hand</fullName>
    </submittedName>
</protein>